<evidence type="ECO:0000256" key="1">
    <source>
        <dbReference type="ARBA" id="ARBA00022837"/>
    </source>
</evidence>
<evidence type="ECO:0000259" key="6">
    <source>
        <dbReference type="Pfam" id="PF14703"/>
    </source>
</evidence>
<reference evidence="7 8" key="1">
    <citation type="submission" date="2024-02" db="EMBL/GenBank/DDBJ databases">
        <authorList>
            <person name="Vignale AGUSTIN F."/>
            <person name="Sosa J E."/>
            <person name="Modenutti C."/>
        </authorList>
    </citation>
    <scope>NUCLEOTIDE SEQUENCE [LARGE SCALE GENOMIC DNA]</scope>
</reference>
<accession>A0ABC8SI49</accession>
<keyword evidence="2" id="KW-0813">Transport</keyword>
<evidence type="ECO:0000256" key="2">
    <source>
        <dbReference type="ARBA" id="ARBA00023065"/>
    </source>
</evidence>
<feature type="non-terminal residue" evidence="7">
    <location>
        <position position="534"/>
    </location>
</feature>
<dbReference type="PANTHER" id="PTHR13018">
    <property type="entry name" value="PROBABLE MEMBRANE PROTEIN DUF221-RELATED"/>
    <property type="match status" value="1"/>
</dbReference>
<proteinExistence type="predicted"/>
<keyword evidence="4" id="KW-0812">Transmembrane</keyword>
<name>A0ABC8SI49_9AQUA</name>
<dbReference type="Pfam" id="PF14703">
    <property type="entry name" value="PHM7_cyt"/>
    <property type="match status" value="1"/>
</dbReference>
<comment type="caution">
    <text evidence="7">The sequence shown here is derived from an EMBL/GenBank/DDBJ whole genome shotgun (WGS) entry which is preliminary data.</text>
</comment>
<feature type="transmembrane region" description="Helical" evidence="4">
    <location>
        <begin position="278"/>
        <end position="298"/>
    </location>
</feature>
<feature type="transmembrane region" description="Helical" evidence="4">
    <location>
        <begin position="461"/>
        <end position="479"/>
    </location>
</feature>
<evidence type="ECO:0000313" key="8">
    <source>
        <dbReference type="Proteomes" id="UP001642360"/>
    </source>
</evidence>
<sequence>MKRIQRLCNLRHQPYQFTVLVREIPICDEHKTHGCCVDHFFSKHHPYTYRSFHILYNSKDLEDLLNQAKAIAKKIEDLRQHSLTKKHNRGFSHSDALQINTKIERLEEMLQEVCLRIHHMRCKKMLEQKELPVAFVTFRCRRGATLAAQSQHHSNPLLWITEMAPEPRDVLWRNFSIPYSHLPLCKTGVFIAASLLTIFFAIPVTAVQGIVKFERLRKWFPPAMAVELIPGLRSIVTGYLPSVILNGFVYVVPFAMIGMAELAGDISRSKKDIRACNMVFYFLVGNVFFLSLLSGSLLDQIGESFIHPKDIPSRLALAVSAQADFFMTYILTNGLSGFSVEILQPGLLIWDTIRSLTWSCGKEKKPYLYSLPYYRVIPFVALSILIGAVYAVVSPLVLPFLIGYFLLGYVVFINQIEDVYETTYETCGQYWPYIHHYIVVAIVLMQITMIGLFGLKSKASASFSTIPLLVFTIVFNEYCKIRFLPTFHHYSVQDAMKNDELDEKNGMLEANYQNALNAYSPPCLQPMNCMAEES</sequence>
<feature type="domain" description="CSC1/OSCA1-like 7TM region" evidence="5">
    <location>
        <begin position="188"/>
        <end position="453"/>
    </location>
</feature>
<evidence type="ECO:0008006" key="9">
    <source>
        <dbReference type="Google" id="ProtNLM"/>
    </source>
</evidence>
<feature type="transmembrane region" description="Helical" evidence="4">
    <location>
        <begin position="434"/>
        <end position="455"/>
    </location>
</feature>
<keyword evidence="3" id="KW-0407">Ion channel</keyword>
<feature type="transmembrane region" description="Helical" evidence="4">
    <location>
        <begin position="189"/>
        <end position="211"/>
    </location>
</feature>
<dbReference type="InterPro" id="IPR027815">
    <property type="entry name" value="CSC1/OSCA1-like_cyt"/>
</dbReference>
<keyword evidence="8" id="KW-1185">Reference proteome</keyword>
<dbReference type="EMBL" id="CAUOFW020002912">
    <property type="protein sequence ID" value="CAK9156785.1"/>
    <property type="molecule type" value="Genomic_DNA"/>
</dbReference>
<evidence type="ECO:0000259" key="5">
    <source>
        <dbReference type="Pfam" id="PF02714"/>
    </source>
</evidence>
<dbReference type="InterPro" id="IPR045122">
    <property type="entry name" value="Csc1-like"/>
</dbReference>
<dbReference type="GO" id="GO:0034220">
    <property type="term" value="P:monoatomic ion transmembrane transport"/>
    <property type="evidence" value="ECO:0007669"/>
    <property type="project" value="UniProtKB-KW"/>
</dbReference>
<keyword evidence="4" id="KW-0472">Membrane</keyword>
<gene>
    <name evidence="7" type="ORF">ILEXP_LOCUS25337</name>
</gene>
<dbReference type="PANTHER" id="PTHR13018:SF141">
    <property type="entry name" value="OS01G0950900 PROTEIN"/>
    <property type="match status" value="1"/>
</dbReference>
<evidence type="ECO:0000313" key="7">
    <source>
        <dbReference type="EMBL" id="CAK9156785.1"/>
    </source>
</evidence>
<keyword evidence="2" id="KW-0406">Ion transport</keyword>
<feature type="transmembrane region" description="Helical" evidence="4">
    <location>
        <begin position="326"/>
        <end position="350"/>
    </location>
</feature>
<protein>
    <recommendedName>
        <fullName evidence="9">CSC1-like protein At3g54510</fullName>
    </recommendedName>
</protein>
<evidence type="ECO:0000256" key="3">
    <source>
        <dbReference type="ARBA" id="ARBA00023303"/>
    </source>
</evidence>
<keyword evidence="4" id="KW-1133">Transmembrane helix</keyword>
<dbReference type="Pfam" id="PF02714">
    <property type="entry name" value="RSN1_7TM"/>
    <property type="match status" value="1"/>
</dbReference>
<dbReference type="Proteomes" id="UP001642360">
    <property type="component" value="Unassembled WGS sequence"/>
</dbReference>
<dbReference type="AlphaFoldDB" id="A0ABC8SI49"/>
<feature type="transmembrane region" description="Helical" evidence="4">
    <location>
        <begin position="371"/>
        <end position="390"/>
    </location>
</feature>
<evidence type="ECO:0000256" key="4">
    <source>
        <dbReference type="SAM" id="Phobius"/>
    </source>
</evidence>
<feature type="domain" description="CSC1/OSCA1-like cytosolic" evidence="6">
    <location>
        <begin position="16"/>
        <end position="174"/>
    </location>
</feature>
<keyword evidence="1" id="KW-0106">Calcium</keyword>
<feature type="transmembrane region" description="Helical" evidence="4">
    <location>
        <begin position="396"/>
        <end position="413"/>
    </location>
</feature>
<feature type="transmembrane region" description="Helical" evidence="4">
    <location>
        <begin position="231"/>
        <end position="257"/>
    </location>
</feature>
<dbReference type="InterPro" id="IPR003864">
    <property type="entry name" value="CSC1/OSCA1-like_7TM"/>
</dbReference>
<organism evidence="7 8">
    <name type="scientific">Ilex paraguariensis</name>
    <name type="common">yerba mate</name>
    <dbReference type="NCBI Taxonomy" id="185542"/>
    <lineage>
        <taxon>Eukaryota</taxon>
        <taxon>Viridiplantae</taxon>
        <taxon>Streptophyta</taxon>
        <taxon>Embryophyta</taxon>
        <taxon>Tracheophyta</taxon>
        <taxon>Spermatophyta</taxon>
        <taxon>Magnoliopsida</taxon>
        <taxon>eudicotyledons</taxon>
        <taxon>Gunneridae</taxon>
        <taxon>Pentapetalae</taxon>
        <taxon>asterids</taxon>
        <taxon>campanulids</taxon>
        <taxon>Aquifoliales</taxon>
        <taxon>Aquifoliaceae</taxon>
        <taxon>Ilex</taxon>
    </lineage>
</organism>